<evidence type="ECO:0000313" key="1">
    <source>
        <dbReference type="EMBL" id="PIA40989.1"/>
    </source>
</evidence>
<gene>
    <name evidence="1" type="ORF">AQUCO_02300042v1</name>
</gene>
<protein>
    <submittedName>
        <fullName evidence="1">Uncharacterized protein</fullName>
    </submittedName>
</protein>
<accession>A0A2G5DBT0</accession>
<dbReference type="Proteomes" id="UP000230069">
    <property type="component" value="Unassembled WGS sequence"/>
</dbReference>
<name>A0A2G5DBT0_AQUCA</name>
<keyword evidence="2" id="KW-1185">Reference proteome</keyword>
<evidence type="ECO:0000313" key="2">
    <source>
        <dbReference type="Proteomes" id="UP000230069"/>
    </source>
</evidence>
<dbReference type="AlphaFoldDB" id="A0A2G5DBT0"/>
<proteinExistence type="predicted"/>
<sequence length="93" mass="10626">MAGEIWWSTTSTLGKESLGLWVITKQVSATLGKEAISINLQTLNLRKFDTIDTSFNSSFFESLYSLRKNTPNFIISQLCSYQQSYCLRFSIQK</sequence>
<dbReference type="EMBL" id="KZ305040">
    <property type="protein sequence ID" value="PIA40989.1"/>
    <property type="molecule type" value="Genomic_DNA"/>
</dbReference>
<reference evidence="1 2" key="1">
    <citation type="submission" date="2017-09" db="EMBL/GenBank/DDBJ databases">
        <title>WGS assembly of Aquilegia coerulea Goldsmith.</title>
        <authorList>
            <person name="Hodges S."/>
            <person name="Kramer E."/>
            <person name="Nordborg M."/>
            <person name="Tomkins J."/>
            <person name="Borevitz J."/>
            <person name="Derieg N."/>
            <person name="Yan J."/>
            <person name="Mihaltcheva S."/>
            <person name="Hayes R.D."/>
            <person name="Rokhsar D."/>
        </authorList>
    </citation>
    <scope>NUCLEOTIDE SEQUENCE [LARGE SCALE GENOMIC DNA]</scope>
    <source>
        <strain evidence="2">cv. Goldsmith</strain>
    </source>
</reference>
<organism evidence="1 2">
    <name type="scientific">Aquilegia coerulea</name>
    <name type="common">Rocky mountain columbine</name>
    <dbReference type="NCBI Taxonomy" id="218851"/>
    <lineage>
        <taxon>Eukaryota</taxon>
        <taxon>Viridiplantae</taxon>
        <taxon>Streptophyta</taxon>
        <taxon>Embryophyta</taxon>
        <taxon>Tracheophyta</taxon>
        <taxon>Spermatophyta</taxon>
        <taxon>Magnoliopsida</taxon>
        <taxon>Ranunculales</taxon>
        <taxon>Ranunculaceae</taxon>
        <taxon>Thalictroideae</taxon>
        <taxon>Aquilegia</taxon>
    </lineage>
</organism>
<dbReference type="InParanoid" id="A0A2G5DBT0"/>